<dbReference type="Gene3D" id="3.10.180.10">
    <property type="entry name" value="2,3-Dihydroxybiphenyl 1,2-Dioxygenase, domain 1"/>
    <property type="match status" value="1"/>
</dbReference>
<organism evidence="2 3">
    <name type="scientific">Actinocatenispora rupis</name>
    <dbReference type="NCBI Taxonomy" id="519421"/>
    <lineage>
        <taxon>Bacteria</taxon>
        <taxon>Bacillati</taxon>
        <taxon>Actinomycetota</taxon>
        <taxon>Actinomycetes</taxon>
        <taxon>Micromonosporales</taxon>
        <taxon>Micromonosporaceae</taxon>
        <taxon>Actinocatenispora</taxon>
    </lineage>
</organism>
<dbReference type="Pfam" id="PF00903">
    <property type="entry name" value="Glyoxalase"/>
    <property type="match status" value="1"/>
</dbReference>
<dbReference type="PROSITE" id="PS51819">
    <property type="entry name" value="VOC"/>
    <property type="match status" value="1"/>
</dbReference>
<dbReference type="CDD" id="cd08351">
    <property type="entry name" value="ChaP_like"/>
    <property type="match status" value="1"/>
</dbReference>
<dbReference type="RefSeq" id="WP_203658918.1">
    <property type="nucleotide sequence ID" value="NZ_BAAAZM010000024.1"/>
</dbReference>
<protein>
    <recommendedName>
        <fullName evidence="1">VOC domain-containing protein</fullName>
    </recommendedName>
</protein>
<reference evidence="2" key="1">
    <citation type="submission" date="2021-01" db="EMBL/GenBank/DDBJ databases">
        <title>Whole genome shotgun sequence of Actinocatenispora rupis NBRC 107355.</title>
        <authorList>
            <person name="Komaki H."/>
            <person name="Tamura T."/>
        </authorList>
    </citation>
    <scope>NUCLEOTIDE SEQUENCE</scope>
    <source>
        <strain evidence="2">NBRC 107355</strain>
    </source>
</reference>
<proteinExistence type="predicted"/>
<dbReference type="InterPro" id="IPR029068">
    <property type="entry name" value="Glyas_Bleomycin-R_OHBP_Dase"/>
</dbReference>
<comment type="caution">
    <text evidence="2">The sequence shown here is derived from an EMBL/GenBank/DDBJ whole genome shotgun (WGS) entry which is preliminary data.</text>
</comment>
<feature type="domain" description="VOC" evidence="1">
    <location>
        <begin position="4"/>
        <end position="121"/>
    </location>
</feature>
<dbReference type="SUPFAM" id="SSF54593">
    <property type="entry name" value="Glyoxalase/Bleomycin resistance protein/Dihydroxybiphenyl dioxygenase"/>
    <property type="match status" value="1"/>
</dbReference>
<evidence type="ECO:0000313" key="2">
    <source>
        <dbReference type="EMBL" id="GID12707.1"/>
    </source>
</evidence>
<evidence type="ECO:0000313" key="3">
    <source>
        <dbReference type="Proteomes" id="UP000612808"/>
    </source>
</evidence>
<dbReference type="Proteomes" id="UP000612808">
    <property type="component" value="Unassembled WGS sequence"/>
</dbReference>
<gene>
    <name evidence="2" type="ORF">Aru02nite_35960</name>
</gene>
<dbReference type="InterPro" id="IPR037523">
    <property type="entry name" value="VOC_core"/>
</dbReference>
<sequence length="123" mass="13309">MVVELNHTIVAATDKLASATFLADILGVPVGEQFGPFVPVRLDNAVTLDYLTRPAGFPPQHCAFLVDDATFDAAFGRIRAAGLTYWADPGHEQPGEINTRWGGRGVYFADPDGHNMELLTRAP</sequence>
<accession>A0A8J3J684</accession>
<evidence type="ECO:0000259" key="1">
    <source>
        <dbReference type="PROSITE" id="PS51819"/>
    </source>
</evidence>
<dbReference type="AlphaFoldDB" id="A0A8J3J684"/>
<dbReference type="InterPro" id="IPR004360">
    <property type="entry name" value="Glyas_Fos-R_dOase_dom"/>
</dbReference>
<dbReference type="EMBL" id="BOMB01000020">
    <property type="protein sequence ID" value="GID12707.1"/>
    <property type="molecule type" value="Genomic_DNA"/>
</dbReference>
<name>A0A8J3J684_9ACTN</name>
<keyword evidence="3" id="KW-1185">Reference proteome</keyword>